<protein>
    <submittedName>
        <fullName evidence="2">AraC family transcriptional regulator</fullName>
    </submittedName>
</protein>
<sequence length="156" mass="16599">MPAVPDIDLEIRRVPAQRVATLTRHAPGFGSQQIGPVVGPMFPEAAALLGDVPTGPAVALYRSEETGDGVVVTAGFEVGDDVGPVPGLELHVLPELERAAVAEHHGAMDVIDRSWEALAAALRALAGPAREVYLTPPDRPQEEWVTRLIQPVARPR</sequence>
<gene>
    <name evidence="2" type="ORF">D1781_05430</name>
</gene>
<dbReference type="SUPFAM" id="SSF55136">
    <property type="entry name" value="Probable bacterial effector-binding domain"/>
    <property type="match status" value="1"/>
</dbReference>
<reference evidence="3" key="1">
    <citation type="submission" date="2018-09" db="EMBL/GenBank/DDBJ databases">
        <authorList>
            <person name="Kim I."/>
        </authorList>
    </citation>
    <scope>NUCLEOTIDE SEQUENCE [LARGE SCALE GENOMIC DNA]</scope>
    <source>
        <strain evidence="3">DD4a</strain>
    </source>
</reference>
<dbReference type="SMART" id="SM00871">
    <property type="entry name" value="AraC_E_bind"/>
    <property type="match status" value="1"/>
</dbReference>
<dbReference type="Pfam" id="PF06445">
    <property type="entry name" value="GyrI-like"/>
    <property type="match status" value="1"/>
</dbReference>
<comment type="caution">
    <text evidence="2">The sequence shown here is derived from an EMBL/GenBank/DDBJ whole genome shotgun (WGS) entry which is preliminary data.</text>
</comment>
<organism evidence="2 3">
    <name type="scientific">Amnibacterium setariae</name>
    <dbReference type="NCBI Taxonomy" id="2306585"/>
    <lineage>
        <taxon>Bacteria</taxon>
        <taxon>Bacillati</taxon>
        <taxon>Actinomycetota</taxon>
        <taxon>Actinomycetes</taxon>
        <taxon>Micrococcales</taxon>
        <taxon>Microbacteriaceae</taxon>
        <taxon>Amnibacterium</taxon>
    </lineage>
</organism>
<dbReference type="InterPro" id="IPR011256">
    <property type="entry name" value="Reg_factor_effector_dom_sf"/>
</dbReference>
<keyword evidence="3" id="KW-1185">Reference proteome</keyword>
<proteinExistence type="predicted"/>
<dbReference type="InterPro" id="IPR029442">
    <property type="entry name" value="GyrI-like"/>
</dbReference>
<accession>A0A3A1U718</accession>
<name>A0A3A1U718_9MICO</name>
<dbReference type="AlphaFoldDB" id="A0A3A1U718"/>
<evidence type="ECO:0000313" key="3">
    <source>
        <dbReference type="Proteomes" id="UP000265742"/>
    </source>
</evidence>
<feature type="domain" description="AraC effector-binding" evidence="1">
    <location>
        <begin position="7"/>
        <end position="153"/>
    </location>
</feature>
<dbReference type="Gene3D" id="3.20.80.10">
    <property type="entry name" value="Regulatory factor, effector binding domain"/>
    <property type="match status" value="1"/>
</dbReference>
<dbReference type="EMBL" id="QXTG01000001">
    <property type="protein sequence ID" value="RIX30838.1"/>
    <property type="molecule type" value="Genomic_DNA"/>
</dbReference>
<evidence type="ECO:0000313" key="2">
    <source>
        <dbReference type="EMBL" id="RIX30838.1"/>
    </source>
</evidence>
<dbReference type="Proteomes" id="UP000265742">
    <property type="component" value="Unassembled WGS sequence"/>
</dbReference>
<evidence type="ECO:0000259" key="1">
    <source>
        <dbReference type="SMART" id="SM00871"/>
    </source>
</evidence>
<dbReference type="InterPro" id="IPR010499">
    <property type="entry name" value="AraC_E-bd"/>
</dbReference>